<keyword evidence="8" id="KW-1185">Reference proteome</keyword>
<dbReference type="SMART" id="SM00355">
    <property type="entry name" value="ZnF_C2H2"/>
    <property type="match status" value="2"/>
</dbReference>
<dbReference type="OrthoDB" id="654211at2759"/>
<sequence>MAEGNVSLDKEELFYYCARCKKVLNSQKISFISVSCEESEFKCVMCGTTFTGGFKAKKMESIDICPYFCFYCDRMFPSSTELLIHSFEHSGEGRFRCFLCQLNFATNSSLESHFTTEIVQCIKCSDVFWGNFCPNYPPGRLQEMEDLVCVKCSFV</sequence>
<evidence type="ECO:0000256" key="1">
    <source>
        <dbReference type="ARBA" id="ARBA00022723"/>
    </source>
</evidence>
<evidence type="ECO:0000313" key="7">
    <source>
        <dbReference type="EMBL" id="GFY49904.1"/>
    </source>
</evidence>
<dbReference type="InterPro" id="IPR013087">
    <property type="entry name" value="Znf_C2H2_type"/>
</dbReference>
<dbReference type="PANTHER" id="PTHR24379:SF121">
    <property type="entry name" value="C2H2-TYPE DOMAIN-CONTAINING PROTEIN"/>
    <property type="match status" value="1"/>
</dbReference>
<evidence type="ECO:0000259" key="6">
    <source>
        <dbReference type="PROSITE" id="PS50157"/>
    </source>
</evidence>
<organism evidence="7 8">
    <name type="scientific">Trichonephila inaurata madagascariensis</name>
    <dbReference type="NCBI Taxonomy" id="2747483"/>
    <lineage>
        <taxon>Eukaryota</taxon>
        <taxon>Metazoa</taxon>
        <taxon>Ecdysozoa</taxon>
        <taxon>Arthropoda</taxon>
        <taxon>Chelicerata</taxon>
        <taxon>Arachnida</taxon>
        <taxon>Araneae</taxon>
        <taxon>Araneomorphae</taxon>
        <taxon>Entelegynae</taxon>
        <taxon>Araneoidea</taxon>
        <taxon>Nephilidae</taxon>
        <taxon>Trichonephila</taxon>
        <taxon>Trichonephila inaurata</taxon>
    </lineage>
</organism>
<dbReference type="Gene3D" id="3.30.160.60">
    <property type="entry name" value="Classic Zinc Finger"/>
    <property type="match status" value="1"/>
</dbReference>
<dbReference type="PROSITE" id="PS00028">
    <property type="entry name" value="ZINC_FINGER_C2H2_1"/>
    <property type="match status" value="1"/>
</dbReference>
<protein>
    <recommendedName>
        <fullName evidence="6">C2H2-type domain-containing protein</fullName>
    </recommendedName>
</protein>
<keyword evidence="3 5" id="KW-0863">Zinc-finger</keyword>
<dbReference type="Proteomes" id="UP000886998">
    <property type="component" value="Unassembled WGS sequence"/>
</dbReference>
<dbReference type="SUPFAM" id="SSF57667">
    <property type="entry name" value="beta-beta-alpha zinc fingers"/>
    <property type="match status" value="1"/>
</dbReference>
<accession>A0A8X6XCB5</accession>
<gene>
    <name evidence="7" type="ORF">TNIN_436031</name>
</gene>
<comment type="caution">
    <text evidence="7">The sequence shown here is derived from an EMBL/GenBank/DDBJ whole genome shotgun (WGS) entry which is preliminary data.</text>
</comment>
<dbReference type="PROSITE" id="PS50157">
    <property type="entry name" value="ZINC_FINGER_C2H2_2"/>
    <property type="match status" value="1"/>
</dbReference>
<reference evidence="7" key="1">
    <citation type="submission" date="2020-08" db="EMBL/GenBank/DDBJ databases">
        <title>Multicomponent nature underlies the extraordinary mechanical properties of spider dragline silk.</title>
        <authorList>
            <person name="Kono N."/>
            <person name="Nakamura H."/>
            <person name="Mori M."/>
            <person name="Yoshida Y."/>
            <person name="Ohtoshi R."/>
            <person name="Malay A.D."/>
            <person name="Moran D.A.P."/>
            <person name="Tomita M."/>
            <person name="Numata K."/>
            <person name="Arakawa K."/>
        </authorList>
    </citation>
    <scope>NUCLEOTIDE SEQUENCE</scope>
</reference>
<dbReference type="EMBL" id="BMAV01007207">
    <property type="protein sequence ID" value="GFY49904.1"/>
    <property type="molecule type" value="Genomic_DNA"/>
</dbReference>
<keyword evidence="4" id="KW-0862">Zinc</keyword>
<evidence type="ECO:0000313" key="8">
    <source>
        <dbReference type="Proteomes" id="UP000886998"/>
    </source>
</evidence>
<keyword evidence="1" id="KW-0479">Metal-binding</keyword>
<feature type="domain" description="C2H2-type" evidence="6">
    <location>
        <begin position="67"/>
        <end position="94"/>
    </location>
</feature>
<evidence type="ECO:0000256" key="2">
    <source>
        <dbReference type="ARBA" id="ARBA00022737"/>
    </source>
</evidence>
<dbReference type="AlphaFoldDB" id="A0A8X6XCB5"/>
<proteinExistence type="predicted"/>
<dbReference type="PANTHER" id="PTHR24379">
    <property type="entry name" value="KRAB AND ZINC FINGER DOMAIN-CONTAINING"/>
    <property type="match status" value="1"/>
</dbReference>
<evidence type="ECO:0000256" key="5">
    <source>
        <dbReference type="PROSITE-ProRule" id="PRU00042"/>
    </source>
</evidence>
<dbReference type="InterPro" id="IPR036236">
    <property type="entry name" value="Znf_C2H2_sf"/>
</dbReference>
<evidence type="ECO:0000256" key="3">
    <source>
        <dbReference type="ARBA" id="ARBA00022771"/>
    </source>
</evidence>
<name>A0A8X6XCB5_9ARAC</name>
<evidence type="ECO:0000256" key="4">
    <source>
        <dbReference type="ARBA" id="ARBA00022833"/>
    </source>
</evidence>
<dbReference type="GO" id="GO:0008270">
    <property type="term" value="F:zinc ion binding"/>
    <property type="evidence" value="ECO:0007669"/>
    <property type="project" value="UniProtKB-KW"/>
</dbReference>
<keyword evidence="2" id="KW-0677">Repeat</keyword>